<name>A0AAJ0B3C4_9PEZI</name>
<feature type="region of interest" description="Disordered" evidence="1">
    <location>
        <begin position="117"/>
        <end position="139"/>
    </location>
</feature>
<evidence type="ECO:0000256" key="1">
    <source>
        <dbReference type="SAM" id="MobiDB-lite"/>
    </source>
</evidence>
<dbReference type="AlphaFoldDB" id="A0AAJ0B3C4"/>
<protein>
    <submittedName>
        <fullName evidence="3">Uncharacterized protein</fullName>
    </submittedName>
</protein>
<organism evidence="3 4">
    <name type="scientific">Echria macrotheca</name>
    <dbReference type="NCBI Taxonomy" id="438768"/>
    <lineage>
        <taxon>Eukaryota</taxon>
        <taxon>Fungi</taxon>
        <taxon>Dikarya</taxon>
        <taxon>Ascomycota</taxon>
        <taxon>Pezizomycotina</taxon>
        <taxon>Sordariomycetes</taxon>
        <taxon>Sordariomycetidae</taxon>
        <taxon>Sordariales</taxon>
        <taxon>Schizotheciaceae</taxon>
        <taxon>Echria</taxon>
    </lineage>
</organism>
<reference evidence="3" key="1">
    <citation type="submission" date="2023-06" db="EMBL/GenBank/DDBJ databases">
        <title>Genome-scale phylogeny and comparative genomics of the fungal order Sordariales.</title>
        <authorList>
            <consortium name="Lawrence Berkeley National Laboratory"/>
            <person name="Hensen N."/>
            <person name="Bonometti L."/>
            <person name="Westerberg I."/>
            <person name="Brannstrom I.O."/>
            <person name="Guillou S."/>
            <person name="Cros-Aarteil S."/>
            <person name="Calhoun S."/>
            <person name="Haridas S."/>
            <person name="Kuo A."/>
            <person name="Mondo S."/>
            <person name="Pangilinan J."/>
            <person name="Riley R."/>
            <person name="Labutti K."/>
            <person name="Andreopoulos B."/>
            <person name="Lipzen A."/>
            <person name="Chen C."/>
            <person name="Yanf M."/>
            <person name="Daum C."/>
            <person name="Ng V."/>
            <person name="Clum A."/>
            <person name="Steindorff A."/>
            <person name="Ohm R."/>
            <person name="Martin F."/>
            <person name="Silar P."/>
            <person name="Natvig D."/>
            <person name="Lalanne C."/>
            <person name="Gautier V."/>
            <person name="Ament-Velasquez S.L."/>
            <person name="Kruys A."/>
            <person name="Hutchinson M.I."/>
            <person name="Powell A.J."/>
            <person name="Barry K."/>
            <person name="Miller A.N."/>
            <person name="Grigoriev I.V."/>
            <person name="Debuchy R."/>
            <person name="Gladieux P."/>
            <person name="Thoren M.H."/>
            <person name="Johannesson H."/>
        </authorList>
    </citation>
    <scope>NUCLEOTIDE SEQUENCE</scope>
    <source>
        <strain evidence="3">PSN4</strain>
    </source>
</reference>
<feature type="compositionally biased region" description="Basic and acidic residues" evidence="1">
    <location>
        <begin position="54"/>
        <end position="66"/>
    </location>
</feature>
<keyword evidence="2" id="KW-0732">Signal</keyword>
<dbReference type="EMBL" id="MU839854">
    <property type="protein sequence ID" value="KAK1749628.1"/>
    <property type="molecule type" value="Genomic_DNA"/>
</dbReference>
<keyword evidence="4" id="KW-1185">Reference proteome</keyword>
<gene>
    <name evidence="3" type="ORF">QBC47DRAFT_365983</name>
</gene>
<sequence length="139" mass="14865">MTTGIISSILTATLPLARAFPPDTLETAHRADALVTAGRTADWETHADTILRGVKIEQKKKQDKHSPSTAAESPGSQTQGKKLVARTNANLKPVIVGKVGPGCDKAFSCPRLAAVENTRKHSSRAQEEAFTTRPIVHTS</sequence>
<proteinExistence type="predicted"/>
<feature type="compositionally biased region" description="Polar residues" evidence="1">
    <location>
        <begin position="67"/>
        <end position="80"/>
    </location>
</feature>
<dbReference type="Proteomes" id="UP001239445">
    <property type="component" value="Unassembled WGS sequence"/>
</dbReference>
<feature type="region of interest" description="Disordered" evidence="1">
    <location>
        <begin position="54"/>
        <end position="87"/>
    </location>
</feature>
<feature type="signal peptide" evidence="2">
    <location>
        <begin position="1"/>
        <end position="19"/>
    </location>
</feature>
<evidence type="ECO:0000313" key="4">
    <source>
        <dbReference type="Proteomes" id="UP001239445"/>
    </source>
</evidence>
<comment type="caution">
    <text evidence="3">The sequence shown here is derived from an EMBL/GenBank/DDBJ whole genome shotgun (WGS) entry which is preliminary data.</text>
</comment>
<evidence type="ECO:0000313" key="3">
    <source>
        <dbReference type="EMBL" id="KAK1749628.1"/>
    </source>
</evidence>
<accession>A0AAJ0B3C4</accession>
<evidence type="ECO:0000256" key="2">
    <source>
        <dbReference type="SAM" id="SignalP"/>
    </source>
</evidence>
<feature type="chain" id="PRO_5042614031" evidence="2">
    <location>
        <begin position="20"/>
        <end position="139"/>
    </location>
</feature>